<dbReference type="PANTHER" id="PTHR43798">
    <property type="entry name" value="MONOACYLGLYCEROL LIPASE"/>
    <property type="match status" value="1"/>
</dbReference>
<accession>A0A366FQJ1</accession>
<proteinExistence type="predicted"/>
<protein>
    <submittedName>
        <fullName evidence="4">Pimeloyl-ACP methyl ester carboxylesterase</fullName>
    </submittedName>
</protein>
<dbReference type="RefSeq" id="WP_113888120.1">
    <property type="nucleotide sequence ID" value="NZ_QNRK01000004.1"/>
</dbReference>
<evidence type="ECO:0000313" key="4">
    <source>
        <dbReference type="EMBL" id="RBP16888.1"/>
    </source>
</evidence>
<feature type="region of interest" description="Disordered" evidence="1">
    <location>
        <begin position="305"/>
        <end position="329"/>
    </location>
</feature>
<dbReference type="SUPFAM" id="SSF53474">
    <property type="entry name" value="alpha/beta-Hydrolases"/>
    <property type="match status" value="1"/>
</dbReference>
<dbReference type="PANTHER" id="PTHR43798:SF33">
    <property type="entry name" value="HYDROLASE, PUTATIVE (AFU_ORTHOLOGUE AFUA_2G14860)-RELATED"/>
    <property type="match status" value="1"/>
</dbReference>
<evidence type="ECO:0000313" key="5">
    <source>
        <dbReference type="Proteomes" id="UP000253529"/>
    </source>
</evidence>
<keyword evidence="2" id="KW-0732">Signal</keyword>
<dbReference type="OrthoDB" id="9785847at2"/>
<evidence type="ECO:0000256" key="2">
    <source>
        <dbReference type="SAM" id="SignalP"/>
    </source>
</evidence>
<keyword evidence="5" id="KW-1185">Reference proteome</keyword>
<gene>
    <name evidence="4" type="ORF">DFR50_104167</name>
</gene>
<feature type="chain" id="PRO_5016859423" evidence="2">
    <location>
        <begin position="24"/>
        <end position="329"/>
    </location>
</feature>
<evidence type="ECO:0000256" key="1">
    <source>
        <dbReference type="SAM" id="MobiDB-lite"/>
    </source>
</evidence>
<name>A0A366FQJ1_9HYPH</name>
<dbReference type="InterPro" id="IPR029058">
    <property type="entry name" value="AB_hydrolase_fold"/>
</dbReference>
<dbReference type="Proteomes" id="UP000253529">
    <property type="component" value="Unassembled WGS sequence"/>
</dbReference>
<dbReference type="GO" id="GO:0016020">
    <property type="term" value="C:membrane"/>
    <property type="evidence" value="ECO:0007669"/>
    <property type="project" value="TreeGrafter"/>
</dbReference>
<dbReference type="InterPro" id="IPR000073">
    <property type="entry name" value="AB_hydrolase_1"/>
</dbReference>
<dbReference type="Pfam" id="PF00561">
    <property type="entry name" value="Abhydrolase_1"/>
    <property type="match status" value="1"/>
</dbReference>
<organism evidence="4 5">
    <name type="scientific">Roseiarcus fermentans</name>
    <dbReference type="NCBI Taxonomy" id="1473586"/>
    <lineage>
        <taxon>Bacteria</taxon>
        <taxon>Pseudomonadati</taxon>
        <taxon>Pseudomonadota</taxon>
        <taxon>Alphaproteobacteria</taxon>
        <taxon>Hyphomicrobiales</taxon>
        <taxon>Roseiarcaceae</taxon>
        <taxon>Roseiarcus</taxon>
    </lineage>
</organism>
<dbReference type="PRINTS" id="PR00111">
    <property type="entry name" value="ABHYDROLASE"/>
</dbReference>
<evidence type="ECO:0000259" key="3">
    <source>
        <dbReference type="Pfam" id="PF00561"/>
    </source>
</evidence>
<dbReference type="Gene3D" id="3.40.50.1820">
    <property type="entry name" value="alpha/beta hydrolase"/>
    <property type="match status" value="1"/>
</dbReference>
<comment type="caution">
    <text evidence="4">The sequence shown here is derived from an EMBL/GenBank/DDBJ whole genome shotgun (WGS) entry which is preliminary data.</text>
</comment>
<feature type="signal peptide" evidence="2">
    <location>
        <begin position="1"/>
        <end position="23"/>
    </location>
</feature>
<feature type="domain" description="AB hydrolase-1" evidence="3">
    <location>
        <begin position="61"/>
        <end position="292"/>
    </location>
</feature>
<sequence length="329" mass="35168">MPTILSRAAAAAALAVTALGAFAYAPDKPRAELEAAYPGQYRSVDGVRLRLRDTGPRDGEAVILLHGFCASLDTWEPWARALSARYRVIRFDLPGFGLTGPDPSGDYTDARQVKILADLMDGLGVARATLIGNSMGGRIVWTFAALHPDRVTRMVLVSPDGFASPGFAYDRAPETPLLMRALPWVAPAGLLKAGLAAAYGRPETLSDATLARYRDLLMAPGVRQAIVDRMSQAILHDPAPTLARIEVPTLLLWGEKDGVIPIANAAAFQRALPHATLVRLPSLGHVPFEEDPVASFDPLRRFLSGDPPAGTRTASARLPGAVRATTRTP</sequence>
<dbReference type="InterPro" id="IPR050266">
    <property type="entry name" value="AB_hydrolase_sf"/>
</dbReference>
<reference evidence="4 5" key="1">
    <citation type="submission" date="2018-06" db="EMBL/GenBank/DDBJ databases">
        <title>Genomic Encyclopedia of Type Strains, Phase IV (KMG-IV): sequencing the most valuable type-strain genomes for metagenomic binning, comparative biology and taxonomic classification.</title>
        <authorList>
            <person name="Goeker M."/>
        </authorList>
    </citation>
    <scope>NUCLEOTIDE SEQUENCE [LARGE SCALE GENOMIC DNA]</scope>
    <source>
        <strain evidence="4 5">DSM 24875</strain>
    </source>
</reference>
<dbReference type="EMBL" id="QNRK01000004">
    <property type="protein sequence ID" value="RBP16888.1"/>
    <property type="molecule type" value="Genomic_DNA"/>
</dbReference>
<dbReference type="AlphaFoldDB" id="A0A366FQJ1"/>